<reference evidence="2" key="2">
    <citation type="submission" date="2015-04" db="EMBL/GenBank/DDBJ databases">
        <title>The complete genome sequence of Erythrobacter sp. s21-N3.</title>
        <authorList>
            <person name="Zhuang L."/>
            <person name="Liu Y."/>
            <person name="Shao Z."/>
        </authorList>
    </citation>
    <scope>NUCLEOTIDE SEQUENCE [LARGE SCALE GENOMIC DNA]</scope>
    <source>
        <strain evidence="2">s21-N3</strain>
    </source>
</reference>
<sequence>MPCGAGDHDLRAARVARMAIGLMALRVPFMGPVFIESVRI</sequence>
<evidence type="ECO:0000313" key="2">
    <source>
        <dbReference type="Proteomes" id="UP000059113"/>
    </source>
</evidence>
<dbReference type="KEGG" id="ery:CP97_14651"/>
<gene>
    <name evidence="1" type="ORF">CP97_14651</name>
</gene>
<dbReference type="STRING" id="1648404.CP97_14651"/>
<dbReference type="EMBL" id="CP011310">
    <property type="protein sequence ID" value="ANC50337.1"/>
    <property type="molecule type" value="Genomic_DNA"/>
</dbReference>
<accession>A0A168M078</accession>
<keyword evidence="2" id="KW-1185">Reference proteome</keyword>
<dbReference type="AlphaFoldDB" id="A0A168M078"/>
<evidence type="ECO:0000313" key="1">
    <source>
        <dbReference type="EMBL" id="ANC50337.1"/>
    </source>
</evidence>
<organism evidence="1 2">
    <name type="scientific">Aurantiacibacter atlanticus</name>
    <dbReference type="NCBI Taxonomy" id="1648404"/>
    <lineage>
        <taxon>Bacteria</taxon>
        <taxon>Pseudomonadati</taxon>
        <taxon>Pseudomonadota</taxon>
        <taxon>Alphaproteobacteria</taxon>
        <taxon>Sphingomonadales</taxon>
        <taxon>Erythrobacteraceae</taxon>
        <taxon>Aurantiacibacter</taxon>
    </lineage>
</organism>
<dbReference type="Proteomes" id="UP000059113">
    <property type="component" value="Chromosome"/>
</dbReference>
<reference evidence="1 2" key="1">
    <citation type="journal article" date="2015" name="Int. J. Syst. Evol. Microbiol.">
        <title>Erythrobacter atlanticus sp. nov., a bacterium from ocean sediment able to degrade polycyclic aromatic hydrocarbons.</title>
        <authorList>
            <person name="Zhuang L."/>
            <person name="Liu Y."/>
            <person name="Wang L."/>
            <person name="Wang W."/>
            <person name="Shao Z."/>
        </authorList>
    </citation>
    <scope>NUCLEOTIDE SEQUENCE [LARGE SCALE GENOMIC DNA]</scope>
    <source>
        <strain evidence="2">s21-N3</strain>
    </source>
</reference>
<name>A0A168M078_9SPHN</name>
<protein>
    <submittedName>
        <fullName evidence="1">Uncharacterized protein</fullName>
    </submittedName>
</protein>
<proteinExistence type="predicted"/>